<dbReference type="GO" id="GO:0016192">
    <property type="term" value="P:vesicle-mediated transport"/>
    <property type="evidence" value="ECO:0007669"/>
    <property type="project" value="InterPro"/>
</dbReference>
<evidence type="ECO:0000256" key="1">
    <source>
        <dbReference type="ARBA" id="ARBA00009884"/>
    </source>
</evidence>
<dbReference type="SUPFAM" id="SSF56815">
    <property type="entry name" value="Sec1/munc18-like (SM) proteins"/>
    <property type="match status" value="1"/>
</dbReference>
<organism evidence="2">
    <name type="scientific">Xenopsylla cheopis</name>
    <name type="common">Oriental rat flea</name>
    <name type="synonym">Pulex cheopis</name>
    <dbReference type="NCBI Taxonomy" id="163159"/>
    <lineage>
        <taxon>Eukaryota</taxon>
        <taxon>Metazoa</taxon>
        <taxon>Ecdysozoa</taxon>
        <taxon>Arthropoda</taxon>
        <taxon>Hexapoda</taxon>
        <taxon>Insecta</taxon>
        <taxon>Pterygota</taxon>
        <taxon>Neoptera</taxon>
        <taxon>Endopterygota</taxon>
        <taxon>Siphonaptera</taxon>
        <taxon>Pulicidae</taxon>
        <taxon>Xenopsyllinae</taxon>
        <taxon>Xenopsylla</taxon>
    </lineage>
</organism>
<dbReference type="InterPro" id="IPR001619">
    <property type="entry name" value="Sec1-like"/>
</dbReference>
<dbReference type="PANTHER" id="PTHR11679">
    <property type="entry name" value="VESICLE PROTEIN SORTING-ASSOCIATED"/>
    <property type="match status" value="1"/>
</dbReference>
<dbReference type="AlphaFoldDB" id="A0A6M2DJR3"/>
<reference evidence="2" key="1">
    <citation type="submission" date="2020-03" db="EMBL/GenBank/DDBJ databases">
        <title>Transcriptomic Profiling of the Digestive Tract of the Rat Flea, Xenopsylla cheopis, Following Blood Feeding and Infection with Yersinia pestis.</title>
        <authorList>
            <person name="Bland D.M."/>
            <person name="Martens C.A."/>
            <person name="Virtaneva K."/>
            <person name="Kanakabandi K."/>
            <person name="Long D."/>
            <person name="Rosenke R."/>
            <person name="Saturday G.A."/>
            <person name="Hoyt F.H."/>
            <person name="Bruno D.P."/>
            <person name="Ribeiro J.M.C."/>
            <person name="Hinnebusch J."/>
        </authorList>
    </citation>
    <scope>NUCLEOTIDE SEQUENCE</scope>
</reference>
<comment type="similarity">
    <text evidence="1">Belongs to the STXBP/unc-18/SEC1 family.</text>
</comment>
<accession>A0A6M2DJR3</accession>
<name>A0A6M2DJR3_XENCH</name>
<evidence type="ECO:0000313" key="2">
    <source>
        <dbReference type="EMBL" id="NOV46154.1"/>
    </source>
</evidence>
<protein>
    <submittedName>
        <fullName evidence="2">Putative sec1 family domain-containing protein 2-like isoform x2</fullName>
    </submittedName>
</protein>
<sequence length="601" mass="67457">MGFNINQCCSTWWAEVLKKVKKSVVFIDNAAAETFHWNGNLIDLYNAEAECVKEFTSFENADHKYKKAVFITSAYGNNIEVLKNIIESSKFEYCVLITTAHPYVLSKNRYDDENGEMQAFTLLEKEMLNWMGNMDYTVEILYFPLFMAPLTDNCFITPEFHNMFPPLKKITDSPTEIAFHLLNEDTQQSIRHLVALLHSLLGTLGFKEEIFSLGDFSAIVASMLENFPPAWARRKNISKTATVIFVDRTLDLSSALSHNTDSIIDYIKLILPKFPGHNIDVAVDMSPICKANVDNVIDDVQLAPGCLAQPQEESGRTMLDLLINGNQKKVLNEVYQNLSAKDGITVKSPSRITLQAIEKNINAFKDDCYLNNSTCACLQQTLAVINTLKSPLMPIIQLKASLEQIILQNLAASKNSTSILLQLCQIIKSRESRNLKLEDIFGLLLYVYCLAGSDITFSEMQENELLETLTSALSDWTEKTLIDKTSFAEFILSKLKLAAKTRDDLVNYKSVVHCTNKSQPAEFKGILQQLMEDLLNPSKPEMIDLASKSLGITDLLKSSFSLLMNKPKKPAHPADNKCVIMFVLGGIKAQEVNLLQKLVGK</sequence>
<proteinExistence type="inferred from homology"/>
<dbReference type="InterPro" id="IPR036045">
    <property type="entry name" value="Sec1-like_sf"/>
</dbReference>
<dbReference type="EMBL" id="GIIL01002428">
    <property type="protein sequence ID" value="NOV46154.1"/>
    <property type="molecule type" value="Transcribed_RNA"/>
</dbReference>